<reference evidence="2" key="1">
    <citation type="submission" date="2022-11" db="UniProtKB">
        <authorList>
            <consortium name="WormBaseParasite"/>
        </authorList>
    </citation>
    <scope>IDENTIFICATION</scope>
</reference>
<proteinExistence type="predicted"/>
<dbReference type="Proteomes" id="UP000887576">
    <property type="component" value="Unplaced"/>
</dbReference>
<organism evidence="1 2">
    <name type="scientific">Panagrolaimus sp. JU765</name>
    <dbReference type="NCBI Taxonomy" id="591449"/>
    <lineage>
        <taxon>Eukaryota</taxon>
        <taxon>Metazoa</taxon>
        <taxon>Ecdysozoa</taxon>
        <taxon>Nematoda</taxon>
        <taxon>Chromadorea</taxon>
        <taxon>Rhabditida</taxon>
        <taxon>Tylenchina</taxon>
        <taxon>Panagrolaimomorpha</taxon>
        <taxon>Panagrolaimoidea</taxon>
        <taxon>Panagrolaimidae</taxon>
        <taxon>Panagrolaimus</taxon>
    </lineage>
</organism>
<sequence>MATPAKQPKLENVTSSCEEMESYNEQSSKKVTFKTVLNCELIIKESDLGPNSRFASQYKQFCLFENYWYNFLIVQRDEYITICLGMDCPTPVNVSCICTINSITKRMSHTYTKYEGSGYTNFAKKSELFVNGVLKLEAEIEVRIPFKEMVDYESFSSISLLNAERFKDFTIHVDGKEIKVHKSVLAVTSPVFSAMLEPHTKEFKENKVFIRDFDYDKIKAGIEFMYTSKIKNDSSIEFLLNLYKFANKYDLVNMDKILQKLVEKIGFSTIREIVTFSLDNSLEKLYKKCIEFVTKNFANAGKYSNDFQDLDPLFFKDVLLKTWSFLLN</sequence>
<protein>
    <submittedName>
        <fullName evidence="2">BTB domain-containing protein</fullName>
    </submittedName>
</protein>
<accession>A0AC34RLR6</accession>
<name>A0AC34RLR6_9BILA</name>
<evidence type="ECO:0000313" key="1">
    <source>
        <dbReference type="Proteomes" id="UP000887576"/>
    </source>
</evidence>
<dbReference type="WBParaSite" id="JU765_v2.g8021.t1">
    <property type="protein sequence ID" value="JU765_v2.g8021.t1"/>
    <property type="gene ID" value="JU765_v2.g8021"/>
</dbReference>
<evidence type="ECO:0000313" key="2">
    <source>
        <dbReference type="WBParaSite" id="JU765_v2.g8021.t1"/>
    </source>
</evidence>